<reference evidence="2 3" key="1">
    <citation type="submission" date="2019-03" db="EMBL/GenBank/DDBJ databases">
        <title>Genomic Encyclopedia of Type Strains, Phase IV (KMG-IV): sequencing the most valuable type-strain genomes for metagenomic binning, comparative biology and taxonomic classification.</title>
        <authorList>
            <person name="Goeker M."/>
        </authorList>
    </citation>
    <scope>NUCLEOTIDE SEQUENCE [LARGE SCALE GENOMIC DNA]</scope>
    <source>
        <strain evidence="2 3">DSM 45775</strain>
    </source>
</reference>
<feature type="compositionally biased region" description="Basic and acidic residues" evidence="1">
    <location>
        <begin position="856"/>
        <end position="866"/>
    </location>
</feature>
<keyword evidence="3" id="KW-1185">Reference proteome</keyword>
<feature type="region of interest" description="Disordered" evidence="1">
    <location>
        <begin position="1"/>
        <end position="53"/>
    </location>
</feature>
<feature type="compositionally biased region" description="Pro residues" evidence="1">
    <location>
        <begin position="955"/>
        <end position="970"/>
    </location>
</feature>
<protein>
    <submittedName>
        <fullName evidence="2">AAA domain-containing protein</fullName>
    </submittedName>
</protein>
<evidence type="ECO:0000313" key="2">
    <source>
        <dbReference type="EMBL" id="TDQ52628.1"/>
    </source>
</evidence>
<dbReference type="Pfam" id="PF12846">
    <property type="entry name" value="AAA_10"/>
    <property type="match status" value="1"/>
</dbReference>
<feature type="region of interest" description="Disordered" evidence="1">
    <location>
        <begin position="849"/>
        <end position="874"/>
    </location>
</feature>
<organism evidence="2 3">
    <name type="scientific">Actinomycetospora succinea</name>
    <dbReference type="NCBI Taxonomy" id="663603"/>
    <lineage>
        <taxon>Bacteria</taxon>
        <taxon>Bacillati</taxon>
        <taxon>Actinomycetota</taxon>
        <taxon>Actinomycetes</taxon>
        <taxon>Pseudonocardiales</taxon>
        <taxon>Pseudonocardiaceae</taxon>
        <taxon>Actinomycetospora</taxon>
    </lineage>
</organism>
<name>A0A4R6V8C2_9PSEU</name>
<proteinExistence type="predicted"/>
<accession>A0A4R6V8C2</accession>
<evidence type="ECO:0000256" key="1">
    <source>
        <dbReference type="SAM" id="MobiDB-lite"/>
    </source>
</evidence>
<comment type="caution">
    <text evidence="2">The sequence shown here is derived from an EMBL/GenBank/DDBJ whole genome shotgun (WGS) entry which is preliminary data.</text>
</comment>
<feature type="region of interest" description="Disordered" evidence="1">
    <location>
        <begin position="1017"/>
        <end position="1042"/>
    </location>
</feature>
<dbReference type="SUPFAM" id="SSF52540">
    <property type="entry name" value="P-loop containing nucleoside triphosphate hydrolases"/>
    <property type="match status" value="1"/>
</dbReference>
<dbReference type="Gene3D" id="3.40.50.300">
    <property type="entry name" value="P-loop containing nucleotide triphosphate hydrolases"/>
    <property type="match status" value="2"/>
</dbReference>
<dbReference type="InterPro" id="IPR027417">
    <property type="entry name" value="P-loop_NTPase"/>
</dbReference>
<feature type="region of interest" description="Disordered" evidence="1">
    <location>
        <begin position="897"/>
        <end position="986"/>
    </location>
</feature>
<dbReference type="EMBL" id="SNYO01000007">
    <property type="protein sequence ID" value="TDQ52628.1"/>
    <property type="molecule type" value="Genomic_DNA"/>
</dbReference>
<feature type="compositionally biased region" description="Low complexity" evidence="1">
    <location>
        <begin position="945"/>
        <end position="954"/>
    </location>
</feature>
<feature type="region of interest" description="Disordered" evidence="1">
    <location>
        <begin position="1059"/>
        <end position="1103"/>
    </location>
</feature>
<evidence type="ECO:0000313" key="3">
    <source>
        <dbReference type="Proteomes" id="UP000295705"/>
    </source>
</evidence>
<dbReference type="AlphaFoldDB" id="A0A4R6V8C2"/>
<sequence length="1103" mass="120319">MLRRGRARRALDRESPPEAIEAGDSAKGLRPARSSTGNGGNGHGRRGRSLVGESPAAGYRPAISLRAIDGNLARTATAVTAWYRLAPQPWSFRSDTQRETLIRQIATQLGELQGRWLHVRVTSRPYPVALWAETFDHNAPGRMPDVPGALSWESFLEGEQRHLMGLSMSDKEVFLGVEVSGRSVVDRWLEGAAPVLGRLVPSAATAELAALESEIAHVEALVSRAGLDAVPATAEDMAWLMHRSCSLGLPAPRTVAPASGDHWEAEDLAAFTDGVALQQEPYAPTVQVLGRFGTQPVQRHVAVLSVGLMDALRIPEADDPWMQRSDRLPFPVEWSARIYVRKPEEVAGELQRQMGKVRSQIRHYTHDHDLDPPMSLSRQADRVLQIEDELSGGLTQLNTRVYGWWRVAVSGRDEGEALTRAQQVLDLYRPRVAMEHPEAQYAYAREFIPGEPLASTAYRRRGSVTWVAAGVPAASASVGDRRGIMIGETCTATRRPVAWDPWMAQEVRRASGLTAVVGGLGSGKSFLTGLLVYKTLRAGARWTVLDPSGPLAELTKLPELAPFSRHIHLLGADPGILNPYRVVAEPRRDHFLDEDDPDKAWRRERSLAAATRRRLVLDVLTGLLPFDVARLPHTRIVLLRAVREVGGAPDRDPGQVIAVLRRHAREGEEHADVVADFLEERRELPQAALLFPDRNADPREDPWQGEENYRLTVLTMQGMSLPRPGSPREEWTDGESLAVELLNLASWLTQRTIYTADRNLRKGVALDETHFLSQIPTGKVLIDRLARDSRKFNVRALFASQLAGDLLRVPGFASLVNAVFVGRTDDEEAQAEALRLLRVPTEVGYEEMLGTLSPRPRHDDRPDDTPRQFVFADGHGGVEKIRIDLEGPHLEHLRETLDTNPDARRARPLPAAPVSGSHPVPPETDAERTGPVPIVPPAGPPSGPLPTAAGAPQGPSRPAPPRRPATPPPGTARVSPVTPSRDPLVERTVVEGTVLDERPDAEAITSGFDERLDDLAPDLDDDLGSGPAGVPGAPDPAPVGDDEWADAWVMDEGEATGDAVGELSDDATVTTAADRNPGWREGSEVQDPGRWVGAGRRGPGTTG</sequence>
<feature type="compositionally biased region" description="Pro residues" evidence="1">
    <location>
        <begin position="933"/>
        <end position="944"/>
    </location>
</feature>
<gene>
    <name evidence="2" type="ORF">EV188_1074</name>
</gene>
<dbReference type="Proteomes" id="UP000295705">
    <property type="component" value="Unassembled WGS sequence"/>
</dbReference>